<keyword evidence="6" id="KW-1185">Reference proteome</keyword>
<evidence type="ECO:0000313" key="5">
    <source>
        <dbReference type="EMBL" id="CAJ1587646.1"/>
    </source>
</evidence>
<sequence length="221" mass="23327">MPTALITGASRGLGAAIAAALAPTHTLLLAGRPSAELDAVAERFGAPTWPLELTDADSIEASAEVLAELDVLVHCAGVAYPGRVAESSPEEWRATFEVNVVGAVALTLALLPALRAARGQVVFINSGSGRNPSPGLASYSASKFALRAFAESLRADEPSLRVSTVYPGRIDTDMQRDLIAYEGRDYDPERFLKPETVAQIVANVVTTPPDGDVHEVVVRPR</sequence>
<evidence type="ECO:0000256" key="1">
    <source>
        <dbReference type="ARBA" id="ARBA00006484"/>
    </source>
</evidence>
<organism evidence="5 6">
    <name type="scientific">[Mycobacterium] wendilense</name>
    <dbReference type="NCBI Taxonomy" id="3064284"/>
    <lineage>
        <taxon>Bacteria</taxon>
        <taxon>Bacillati</taxon>
        <taxon>Actinomycetota</taxon>
        <taxon>Actinomycetes</taxon>
        <taxon>Mycobacteriales</taxon>
        <taxon>Mycobacteriaceae</taxon>
        <taxon>Mycolicibacter</taxon>
    </lineage>
</organism>
<dbReference type="Pfam" id="PF00106">
    <property type="entry name" value="adh_short"/>
    <property type="match status" value="1"/>
</dbReference>
<comment type="similarity">
    <text evidence="1 3">Belongs to the short-chain dehydrogenases/reductases (SDR) family.</text>
</comment>
<dbReference type="SUPFAM" id="SSF51735">
    <property type="entry name" value="NAD(P)-binding Rossmann-fold domains"/>
    <property type="match status" value="1"/>
</dbReference>
<dbReference type="NCBIfam" id="NF006073">
    <property type="entry name" value="PRK08219.1"/>
    <property type="match status" value="1"/>
</dbReference>
<dbReference type="InterPro" id="IPR020904">
    <property type="entry name" value="Sc_DH/Rdtase_CS"/>
</dbReference>
<dbReference type="Proteomes" id="UP001190466">
    <property type="component" value="Chromosome"/>
</dbReference>
<evidence type="ECO:0000256" key="2">
    <source>
        <dbReference type="ARBA" id="ARBA00023002"/>
    </source>
</evidence>
<dbReference type="InterPro" id="IPR036291">
    <property type="entry name" value="NAD(P)-bd_dom_sf"/>
</dbReference>
<dbReference type="PRINTS" id="PR00081">
    <property type="entry name" value="GDHRDH"/>
</dbReference>
<dbReference type="PANTHER" id="PTHR44196:SF1">
    <property type="entry name" value="DEHYDROGENASE_REDUCTASE SDR FAMILY MEMBER 7B"/>
    <property type="match status" value="1"/>
</dbReference>
<dbReference type="EMBL" id="OY726395">
    <property type="protein sequence ID" value="CAJ1587646.1"/>
    <property type="molecule type" value="Genomic_DNA"/>
</dbReference>
<proteinExistence type="inferred from homology"/>
<dbReference type="PROSITE" id="PS00061">
    <property type="entry name" value="ADH_SHORT"/>
    <property type="match status" value="1"/>
</dbReference>
<protein>
    <submittedName>
        <fullName evidence="5">SDR family oxidoreductase</fullName>
    </submittedName>
</protein>
<gene>
    <name evidence="5" type="ORF">MU0050_004915</name>
</gene>
<evidence type="ECO:0000256" key="3">
    <source>
        <dbReference type="RuleBase" id="RU000363"/>
    </source>
</evidence>
<dbReference type="InterPro" id="IPR057326">
    <property type="entry name" value="KR_dom"/>
</dbReference>
<dbReference type="RefSeq" id="WP_316513378.1">
    <property type="nucleotide sequence ID" value="NZ_OY726395.1"/>
</dbReference>
<dbReference type="InterPro" id="IPR002347">
    <property type="entry name" value="SDR_fam"/>
</dbReference>
<dbReference type="Gene3D" id="3.40.50.720">
    <property type="entry name" value="NAD(P)-binding Rossmann-like Domain"/>
    <property type="match status" value="1"/>
</dbReference>
<evidence type="ECO:0000259" key="4">
    <source>
        <dbReference type="SMART" id="SM00822"/>
    </source>
</evidence>
<reference evidence="5 6" key="1">
    <citation type="submission" date="2023-08" db="EMBL/GenBank/DDBJ databases">
        <authorList>
            <person name="Folkvardsen B D."/>
            <person name="Norman A."/>
        </authorList>
    </citation>
    <scope>NUCLEOTIDE SEQUENCE [LARGE SCALE GENOMIC DNA]</scope>
    <source>
        <strain evidence="5 6">Mu0050</strain>
    </source>
</reference>
<name>A0ABM9MKS8_9MYCO</name>
<evidence type="ECO:0000313" key="6">
    <source>
        <dbReference type="Proteomes" id="UP001190466"/>
    </source>
</evidence>
<keyword evidence="2" id="KW-0560">Oxidoreductase</keyword>
<dbReference type="PANTHER" id="PTHR44196">
    <property type="entry name" value="DEHYDROGENASE/REDUCTASE SDR FAMILY MEMBER 7B"/>
    <property type="match status" value="1"/>
</dbReference>
<accession>A0ABM9MKS8</accession>
<dbReference type="SMART" id="SM00822">
    <property type="entry name" value="PKS_KR"/>
    <property type="match status" value="1"/>
</dbReference>
<feature type="domain" description="Ketoreductase" evidence="4">
    <location>
        <begin position="2"/>
        <end position="173"/>
    </location>
</feature>
<dbReference type="PRINTS" id="PR00080">
    <property type="entry name" value="SDRFAMILY"/>
</dbReference>